<evidence type="ECO:0000256" key="1">
    <source>
        <dbReference type="ARBA" id="ARBA00022729"/>
    </source>
</evidence>
<keyword evidence="1" id="KW-0732">Signal</keyword>
<dbReference type="Pfam" id="PF12849">
    <property type="entry name" value="PBP_like_2"/>
    <property type="match status" value="1"/>
</dbReference>
<keyword evidence="4" id="KW-1185">Reference proteome</keyword>
<dbReference type="PANTHER" id="PTHR30570">
    <property type="entry name" value="PERIPLASMIC PHOSPHATE BINDING COMPONENT OF PHOSPHATE ABC TRANSPORTER"/>
    <property type="match status" value="1"/>
</dbReference>
<dbReference type="InterPro" id="IPR024370">
    <property type="entry name" value="PBP_domain"/>
</dbReference>
<name>A0A4D7BEN5_9HYPH</name>
<dbReference type="Proteomes" id="UP000298781">
    <property type="component" value="Chromosome"/>
</dbReference>
<dbReference type="InterPro" id="IPR050811">
    <property type="entry name" value="Phosphate_ABC_transporter"/>
</dbReference>
<dbReference type="OrthoDB" id="9790048at2"/>
<reference evidence="3 4" key="1">
    <citation type="submission" date="2019-04" db="EMBL/GenBank/DDBJ databases">
        <title>Phreatobacter aquaticus sp. nov.</title>
        <authorList>
            <person name="Choi A."/>
        </authorList>
    </citation>
    <scope>NUCLEOTIDE SEQUENCE [LARGE SCALE GENOMIC DNA]</scope>
    <source>
        <strain evidence="3 4">KCTC 52518</strain>
    </source>
</reference>
<evidence type="ECO:0000259" key="2">
    <source>
        <dbReference type="Pfam" id="PF12849"/>
    </source>
</evidence>
<protein>
    <submittedName>
        <fullName evidence="3">Phosphate ABC transporter substrate-binding protein</fullName>
    </submittedName>
</protein>
<feature type="domain" description="PBP" evidence="2">
    <location>
        <begin position="4"/>
        <end position="287"/>
    </location>
</feature>
<dbReference type="PANTHER" id="PTHR30570:SF1">
    <property type="entry name" value="PHOSPHATE-BINDING PROTEIN PSTS"/>
    <property type="match status" value="1"/>
</dbReference>
<evidence type="ECO:0000313" key="3">
    <source>
        <dbReference type="EMBL" id="QCI69045.1"/>
    </source>
</evidence>
<organism evidence="3 4">
    <name type="scientific">Phreatobacter stygius</name>
    <dbReference type="NCBI Taxonomy" id="1940610"/>
    <lineage>
        <taxon>Bacteria</taxon>
        <taxon>Pseudomonadati</taxon>
        <taxon>Pseudomonadota</taxon>
        <taxon>Alphaproteobacteria</taxon>
        <taxon>Hyphomicrobiales</taxon>
        <taxon>Phreatobacteraceae</taxon>
        <taxon>Phreatobacter</taxon>
    </lineage>
</organism>
<dbReference type="AlphaFoldDB" id="A0A4D7BEN5"/>
<dbReference type="Gene3D" id="3.40.190.10">
    <property type="entry name" value="Periplasmic binding protein-like II"/>
    <property type="match status" value="2"/>
</dbReference>
<dbReference type="SUPFAM" id="SSF53850">
    <property type="entry name" value="Periplasmic binding protein-like II"/>
    <property type="match status" value="1"/>
</dbReference>
<accession>A0A4D7BEN5</accession>
<proteinExistence type="predicted"/>
<dbReference type="KEGG" id="pstg:E8M01_04765"/>
<dbReference type="EMBL" id="CP039690">
    <property type="protein sequence ID" value="QCI69045.1"/>
    <property type="molecule type" value="Genomic_DNA"/>
</dbReference>
<sequence length="325" mass="34776">MVATPAGAQSRDRIQVTGSSTVFPFTAAVAERFGQKHGKAPIVEATGTGGGMRLFCGGVGSHTPDVVNASRRMTPSEFDACRRNGVTPIEVRVGFDGIVIANSRATGGMQITLEQLYMALAAEVPNAQGQLVANPHRSWSDISPNLPAQKIEVLGPPPTSGTRDALNERGLLEGCKEAQRRLDVRIDARACQQVRADGAYVEAGENDNIIVQRLQANTGAFGIFGYSFMEENQDKIQSARIDGVEGTVDTIASGRYPLARSLFIYVKRDHIGVIPGLQAFVDEYVSEAAMGEDGYLERKGLVPLQRAEREAVARAARSATGMTGL</sequence>
<evidence type="ECO:0000313" key="4">
    <source>
        <dbReference type="Proteomes" id="UP000298781"/>
    </source>
</evidence>
<gene>
    <name evidence="3" type="ORF">E8M01_04765</name>
</gene>